<evidence type="ECO:0000256" key="1">
    <source>
        <dbReference type="SAM" id="Phobius"/>
    </source>
</evidence>
<organism evidence="4 5">
    <name type="scientific">Mortierella isabellina</name>
    <name type="common">Filamentous fungus</name>
    <name type="synonym">Umbelopsis isabellina</name>
    <dbReference type="NCBI Taxonomy" id="91625"/>
    <lineage>
        <taxon>Eukaryota</taxon>
        <taxon>Fungi</taxon>
        <taxon>Fungi incertae sedis</taxon>
        <taxon>Mucoromycota</taxon>
        <taxon>Mucoromycotina</taxon>
        <taxon>Umbelopsidomycetes</taxon>
        <taxon>Umbelopsidales</taxon>
        <taxon>Umbelopsidaceae</taxon>
        <taxon>Umbelopsis</taxon>
    </lineage>
</organism>
<keyword evidence="1" id="KW-0472">Membrane</keyword>
<keyword evidence="1" id="KW-1133">Transmembrane helix</keyword>
<dbReference type="PANTHER" id="PTHR34062">
    <property type="entry name" value="OXIDOREDUCTASE 21 KDA SUBUNIT, PUTATIVE (AFU_ORTHOLOGUE AFUA_4G04750)-RELATED"/>
    <property type="match status" value="1"/>
</dbReference>
<keyword evidence="1" id="KW-0812">Transmembrane</keyword>
<dbReference type="AlphaFoldDB" id="A0A8H7UG17"/>
<feature type="transmembrane region" description="Helical" evidence="1">
    <location>
        <begin position="31"/>
        <end position="50"/>
    </location>
</feature>
<accession>A0A8H7UG17</accession>
<gene>
    <name evidence="4" type="ORF">INT43_003171</name>
</gene>
<dbReference type="Proteomes" id="UP000654370">
    <property type="component" value="Unassembled WGS sequence"/>
</dbReference>
<dbReference type="InterPro" id="IPR024549">
    <property type="entry name" value="NADH-UbQ_OxRdtase_su21_C_fun"/>
</dbReference>
<evidence type="ECO:0000313" key="5">
    <source>
        <dbReference type="Proteomes" id="UP000654370"/>
    </source>
</evidence>
<dbReference type="InterPro" id="IPR053229">
    <property type="entry name" value="NADH-Q_oxidrdct_subunit"/>
</dbReference>
<comment type="caution">
    <text evidence="4">The sequence shown here is derived from an EMBL/GenBank/DDBJ whole genome shotgun (WGS) entry which is preliminary data.</text>
</comment>
<dbReference type="EMBL" id="JAEPQZ010000008">
    <property type="protein sequence ID" value="KAG2177924.1"/>
    <property type="molecule type" value="Genomic_DNA"/>
</dbReference>
<dbReference type="Pfam" id="PF10785">
    <property type="entry name" value="NADH-u_ox-rdase"/>
    <property type="match status" value="1"/>
</dbReference>
<dbReference type="PANTHER" id="PTHR34062:SF1">
    <property type="entry name" value="NADH-UBIQUINONE OXIDOREDUCTASE 21KDA SUBUNIT N-TERMINAL DOMAIN-CONTAINING PROTEIN"/>
    <property type="match status" value="1"/>
</dbReference>
<keyword evidence="5" id="KW-1185">Reference proteome</keyword>
<evidence type="ECO:0000259" key="2">
    <source>
        <dbReference type="Pfam" id="PF10785"/>
    </source>
</evidence>
<dbReference type="OrthoDB" id="196140at2759"/>
<name>A0A8H7UG17_MORIS</name>
<evidence type="ECO:0000259" key="3">
    <source>
        <dbReference type="Pfam" id="PF12853"/>
    </source>
</evidence>
<protein>
    <submittedName>
        <fullName evidence="4">Uncharacterized protein</fullName>
    </submittedName>
</protein>
<feature type="transmembrane region" description="Helical" evidence="1">
    <location>
        <begin position="78"/>
        <end position="96"/>
    </location>
</feature>
<dbReference type="InterPro" id="IPR019721">
    <property type="entry name" value="NADH-UbQ_OxRdtase_su21_N"/>
</dbReference>
<sequence length="180" mass="20077">MPIKDVETPYPVIDKDPHFFRVVRYFRPTDYAAWAVGTAAAPAILLGFAWETASERIPKLTTSHEKMNPSGPAKAMKGPLKIAGLIGAFGGFLYAYQKSSLRFWGWEENVSEVEKDKAEMQQRIADGKPLYGDSQLSPYLQSVSSANSKNAQLKFSAIPWFNFANHDNHGVDASKYNETQ</sequence>
<reference evidence="4" key="1">
    <citation type="submission" date="2020-12" db="EMBL/GenBank/DDBJ databases">
        <title>Metabolic potential, ecology and presence of endohyphal bacteria is reflected in genomic diversity of Mucoromycotina.</title>
        <authorList>
            <person name="Muszewska A."/>
            <person name="Okrasinska A."/>
            <person name="Steczkiewicz K."/>
            <person name="Drgas O."/>
            <person name="Orlowska M."/>
            <person name="Perlinska-Lenart U."/>
            <person name="Aleksandrzak-Piekarczyk T."/>
            <person name="Szatraj K."/>
            <person name="Zielenkiewicz U."/>
            <person name="Pilsyk S."/>
            <person name="Malc E."/>
            <person name="Mieczkowski P."/>
            <person name="Kruszewska J.S."/>
            <person name="Biernat P."/>
            <person name="Pawlowska J."/>
        </authorList>
    </citation>
    <scope>NUCLEOTIDE SEQUENCE</scope>
    <source>
        <strain evidence="4">WA0000067209</strain>
    </source>
</reference>
<feature type="domain" description="NADH-ubiquinone oxidoreductase 21kDa subunit C-terminal fungi" evidence="3">
    <location>
        <begin position="118"/>
        <end position="179"/>
    </location>
</feature>
<evidence type="ECO:0000313" key="4">
    <source>
        <dbReference type="EMBL" id="KAG2177924.1"/>
    </source>
</evidence>
<feature type="domain" description="NADH-ubiquinone oxidoreductase 21kDa subunit N-terminal" evidence="2">
    <location>
        <begin position="8"/>
        <end position="108"/>
    </location>
</feature>
<proteinExistence type="predicted"/>
<dbReference type="Pfam" id="PF12853">
    <property type="entry name" value="NADH_u_ox_C"/>
    <property type="match status" value="1"/>
</dbReference>